<evidence type="ECO:0000256" key="1">
    <source>
        <dbReference type="ARBA" id="ARBA00001954"/>
    </source>
</evidence>
<dbReference type="GO" id="GO:0034354">
    <property type="term" value="P:'de novo' NAD+ biosynthetic process from L-tryptophan"/>
    <property type="evidence" value="ECO:0000318"/>
    <property type="project" value="GO_Central"/>
</dbReference>
<dbReference type="CDD" id="cd06123">
    <property type="entry name" value="cupin_HAO"/>
    <property type="match status" value="1"/>
</dbReference>
<dbReference type="GO" id="GO:0019805">
    <property type="term" value="P:quinolinate biosynthetic process"/>
    <property type="evidence" value="ECO:0007669"/>
    <property type="project" value="UniProtKB-UniRule"/>
</dbReference>
<dbReference type="GO" id="GO:0008198">
    <property type="term" value="F:ferrous iron binding"/>
    <property type="evidence" value="ECO:0007669"/>
    <property type="project" value="UniProtKB-UniRule"/>
</dbReference>
<evidence type="ECO:0000256" key="10">
    <source>
        <dbReference type="HAMAP-Rule" id="MF_03019"/>
    </source>
</evidence>
<feature type="binding site" evidence="10">
    <location>
        <position position="98"/>
    </location>
    <ligand>
        <name>Fe cation</name>
        <dbReference type="ChEBI" id="CHEBI:24875"/>
        <note>catalytic</note>
    </ligand>
</feature>
<dbReference type="RefSeq" id="XP_041418057.1">
    <property type="nucleotide sequence ID" value="XM_041562123.1"/>
</dbReference>
<proteinExistence type="inferred from homology"/>
<keyword evidence="4 10" id="KW-0662">Pyridine nucleotide biosynthesis</keyword>
<comment type="function">
    <text evidence="2 10">Catalyzes the oxidative ring opening of 3-hydroxyanthranilate to 2-amino-3-carboxymuconate semialdehyde, which spontaneously cyclizes to quinolinate.</text>
</comment>
<dbReference type="EC" id="1.13.11.6" evidence="10"/>
<feature type="binding site" evidence="10">
    <location>
        <position position="112"/>
    </location>
    <ligand>
        <name>substrate</name>
    </ligand>
</feature>
<dbReference type="InterPro" id="IPR016700">
    <property type="entry name" value="3hydroanth_dOase_met"/>
</dbReference>
<dbReference type="AlphaFoldDB" id="A0A8J1KL51"/>
<feature type="binding site" evidence="10">
    <location>
        <position position="60"/>
    </location>
    <ligand>
        <name>Fe cation</name>
        <dbReference type="ChEBI" id="CHEBI:24875"/>
        <note>catalytic</note>
    </ligand>
</feature>
<dbReference type="GeneID" id="398998"/>
<dbReference type="GO" id="GO:0005737">
    <property type="term" value="C:cytoplasm"/>
    <property type="evidence" value="ECO:0000318"/>
    <property type="project" value="GO_Central"/>
</dbReference>
<organism evidence="11 12">
    <name type="scientific">Xenopus laevis</name>
    <name type="common">African clawed frog</name>
    <dbReference type="NCBI Taxonomy" id="8355"/>
    <lineage>
        <taxon>Eukaryota</taxon>
        <taxon>Metazoa</taxon>
        <taxon>Chordata</taxon>
        <taxon>Craniata</taxon>
        <taxon>Vertebrata</taxon>
        <taxon>Euteleostomi</taxon>
        <taxon>Amphibia</taxon>
        <taxon>Batrachia</taxon>
        <taxon>Anura</taxon>
        <taxon>Pipoidea</taxon>
        <taxon>Pipidae</taxon>
        <taxon>Xenopodinae</taxon>
        <taxon>Xenopus</taxon>
        <taxon>Xenopus</taxon>
    </lineage>
</organism>
<evidence type="ECO:0000313" key="12">
    <source>
        <dbReference type="RefSeq" id="XP_041418057.1"/>
    </source>
</evidence>
<dbReference type="GO" id="GO:0043420">
    <property type="term" value="P:anthranilate metabolic process"/>
    <property type="evidence" value="ECO:0007669"/>
    <property type="project" value="UniProtKB-UniRule"/>
</dbReference>
<dbReference type="InterPro" id="IPR010329">
    <property type="entry name" value="3hydroanth_dOase"/>
</dbReference>
<evidence type="ECO:0000256" key="3">
    <source>
        <dbReference type="ARBA" id="ARBA00022490"/>
    </source>
</evidence>
<evidence type="ECO:0000313" key="11">
    <source>
        <dbReference type="Proteomes" id="UP000186698"/>
    </source>
</evidence>
<comment type="subcellular location">
    <subcellularLocation>
        <location evidence="10">Cytoplasm</location>
    </subcellularLocation>
</comment>
<feature type="binding site" evidence="10">
    <location>
        <position position="50"/>
    </location>
    <ligand>
        <name>O2</name>
        <dbReference type="ChEBI" id="CHEBI:15379"/>
    </ligand>
</feature>
<comment type="pathway">
    <text evidence="10">Cofactor biosynthesis; NAD(+) biosynthesis; quinolinate from L-kynurenine: step 3/3.</text>
</comment>
<dbReference type="PIRSF" id="PIRSF017681">
    <property type="entry name" value="3hydroanth_dOase_animal"/>
    <property type="match status" value="1"/>
</dbReference>
<sequence>MQKAFDLMAMAINVKKWIEENTEYFLPPVCNKLMHNQQLKVMFVGGPNQRKDYHIEEGEELFYQVEGDMCLKIVENGKHKDVHIKQGEMFLLPGRIPHSPQRYADTVGLVFERRRLDTEKDGLRFYVEGSPEVLFEQWFYCEDLGTQLAPIMKEFFSSKQYKSGKPDPDKPKSKMPFCLSTEQVMEPFSFQHWLNKHRLEIIQKKCVSLFGDDHETKAVIYGGGESKQSKAQTDVWIWQLEGTSHVTLGNEVLKLGSGDSLLVPEETLFSWIRADGSIALSTSQVPLPM</sequence>
<comment type="cofactor">
    <cofactor evidence="1 10">
        <name>Fe(2+)</name>
        <dbReference type="ChEBI" id="CHEBI:29033"/>
    </cofactor>
</comment>
<evidence type="ECO:0000256" key="4">
    <source>
        <dbReference type="ARBA" id="ARBA00022642"/>
    </source>
</evidence>
<feature type="binding site" evidence="10">
    <location>
        <position position="60"/>
    </location>
    <ligand>
        <name>substrate</name>
    </ligand>
</feature>
<feature type="binding site" evidence="10">
    <location>
        <position position="102"/>
    </location>
    <ligand>
        <name>substrate</name>
    </ligand>
</feature>
<dbReference type="InterPro" id="IPR011051">
    <property type="entry name" value="RmlC_Cupin_sf"/>
</dbReference>
<keyword evidence="7 10" id="KW-0560">Oxidoreductase</keyword>
<dbReference type="OrthoDB" id="204928at2759"/>
<feature type="binding site" evidence="10">
    <location>
        <position position="54"/>
    </location>
    <ligand>
        <name>Fe cation</name>
        <dbReference type="ChEBI" id="CHEBI:24875"/>
        <note>catalytic</note>
    </ligand>
</feature>
<evidence type="ECO:0000256" key="2">
    <source>
        <dbReference type="ARBA" id="ARBA00002752"/>
    </source>
</evidence>
<comment type="catalytic activity">
    <reaction evidence="9 10">
        <text>3-hydroxyanthranilate + O2 = (2Z,4Z)-2-amino-3-carboxymuconate 6-semialdehyde</text>
        <dbReference type="Rhea" id="RHEA:17953"/>
        <dbReference type="ChEBI" id="CHEBI:15379"/>
        <dbReference type="ChEBI" id="CHEBI:36559"/>
        <dbReference type="ChEBI" id="CHEBI:77612"/>
        <dbReference type="EC" id="1.13.11.6"/>
    </reaction>
</comment>
<comment type="caution">
    <text evidence="10">Lacks conserved residue(s) required for the propagation of feature annotation.</text>
</comment>
<comment type="similarity">
    <text evidence="10">Belongs to the 3-HAO family.</text>
</comment>
<dbReference type="GO" id="GO:0006569">
    <property type="term" value="P:L-tryptophan catabolic process"/>
    <property type="evidence" value="ECO:0007669"/>
    <property type="project" value="UniProtKB-UniRule"/>
</dbReference>
<evidence type="ECO:0000256" key="5">
    <source>
        <dbReference type="ARBA" id="ARBA00022723"/>
    </source>
</evidence>
<dbReference type="NCBIfam" id="TIGR03037">
    <property type="entry name" value="anthran_nbaC"/>
    <property type="match status" value="1"/>
</dbReference>
<dbReference type="PANTHER" id="PTHR15497:SF1">
    <property type="entry name" value="3-HYDROXYANTHRANILATE 3,4-DIOXYGENASE"/>
    <property type="match status" value="1"/>
</dbReference>
<keyword evidence="6 10" id="KW-0223">Dioxygenase</keyword>
<feature type="region of interest" description="Domain B" evidence="10">
    <location>
        <begin position="178"/>
        <end position="289"/>
    </location>
</feature>
<dbReference type="Proteomes" id="UP000186698">
    <property type="component" value="Chromosome 5L"/>
</dbReference>
<protein>
    <recommendedName>
        <fullName evidence="10">3-hydroxyanthranilate 3,4-dioxygenase</fullName>
        <ecNumber evidence="10">1.13.11.6</ecNumber>
    </recommendedName>
    <alternativeName>
        <fullName evidence="10">3-hydroxyanthranilate oxygenase</fullName>
        <shortName evidence="10">3-HAO</shortName>
    </alternativeName>
    <alternativeName>
        <fullName evidence="10">3-hydroxyanthranilic acid dioxygenase</fullName>
        <shortName evidence="10">HAD</shortName>
    </alternativeName>
</protein>
<dbReference type="UniPathway" id="UPA00253">
    <property type="reaction ID" value="UER00330"/>
</dbReference>
<dbReference type="InterPro" id="IPR014710">
    <property type="entry name" value="RmlC-like_jellyroll"/>
</dbReference>
<dbReference type="GO" id="GO:0046874">
    <property type="term" value="P:quinolinate metabolic process"/>
    <property type="evidence" value="ECO:0000318"/>
    <property type="project" value="GO_Central"/>
</dbReference>
<accession>A0A8J1KL51</accession>
<keyword evidence="3 10" id="KW-0963">Cytoplasm</keyword>
<dbReference type="Gene3D" id="2.60.120.10">
    <property type="entry name" value="Jelly Rolls"/>
    <property type="match status" value="1"/>
</dbReference>
<keyword evidence="5 10" id="KW-0479">Metal-binding</keyword>
<gene>
    <name evidence="12" type="primary">haao.L</name>
    <name evidence="10" type="synonym">HAAO</name>
    <name evidence="12" type="synonym">haao</name>
</gene>
<dbReference type="PANTHER" id="PTHR15497">
    <property type="entry name" value="3-HYDROXYANTHRANILATE 3,4-DIOXYGENASE"/>
    <property type="match status" value="1"/>
</dbReference>
<reference evidence="12" key="1">
    <citation type="submission" date="2025-08" db="UniProtKB">
        <authorList>
            <consortium name="RefSeq"/>
        </authorList>
    </citation>
    <scope>IDENTIFICATION</scope>
    <source>
        <strain evidence="12">J_2021</strain>
        <tissue evidence="12">Erythrocytes</tissue>
    </source>
</reference>
<dbReference type="CTD" id="398998"/>
<dbReference type="HAMAP" id="MF_00825">
    <property type="entry name" value="3_HAO"/>
    <property type="match status" value="1"/>
</dbReference>
<dbReference type="GO" id="GO:0000334">
    <property type="term" value="F:3-hydroxyanthranilate 3,4-dioxygenase activity"/>
    <property type="evidence" value="ECO:0000318"/>
    <property type="project" value="GO_Central"/>
</dbReference>
<evidence type="ECO:0000256" key="7">
    <source>
        <dbReference type="ARBA" id="ARBA00023002"/>
    </source>
</evidence>
<dbReference type="SUPFAM" id="SSF51182">
    <property type="entry name" value="RmlC-like cupins"/>
    <property type="match status" value="2"/>
</dbReference>
<dbReference type="FunFam" id="2.60.120.10:FF:000077">
    <property type="entry name" value="3-hydroxyanthranilate 3,4-dioxygenase"/>
    <property type="match status" value="1"/>
</dbReference>
<evidence type="ECO:0000256" key="6">
    <source>
        <dbReference type="ARBA" id="ARBA00022964"/>
    </source>
</evidence>
<name>A0A8J1KL51_XENLA</name>
<evidence type="ECO:0000256" key="8">
    <source>
        <dbReference type="ARBA" id="ARBA00023004"/>
    </source>
</evidence>
<evidence type="ECO:0000256" key="9">
    <source>
        <dbReference type="ARBA" id="ARBA00052793"/>
    </source>
</evidence>
<keyword evidence="8 10" id="KW-0408">Iron</keyword>
<comment type="subunit">
    <text evidence="10">Monomer.</text>
</comment>
<feature type="region of interest" description="Domain A (catalytic)" evidence="10">
    <location>
        <begin position="1"/>
        <end position="178"/>
    </location>
</feature>
<keyword evidence="11" id="KW-1185">Reference proteome</keyword>
<dbReference type="Pfam" id="PF06052">
    <property type="entry name" value="3-HAO"/>
    <property type="match status" value="1"/>
</dbReference>